<feature type="coiled-coil region" evidence="1">
    <location>
        <begin position="172"/>
        <end position="216"/>
    </location>
</feature>
<feature type="signal peptide" evidence="2">
    <location>
        <begin position="1"/>
        <end position="22"/>
    </location>
</feature>
<dbReference type="AlphaFoldDB" id="A0AAJ7TRZ2"/>
<keyword evidence="1" id="KW-0175">Coiled coil</keyword>
<dbReference type="Proteomes" id="UP001318040">
    <property type="component" value="Chromosome 35"/>
</dbReference>
<evidence type="ECO:0000256" key="1">
    <source>
        <dbReference type="SAM" id="Coils"/>
    </source>
</evidence>
<dbReference type="KEGG" id="pmrn:116948841"/>
<dbReference type="GO" id="GO:0070328">
    <property type="term" value="P:triglyceride homeostasis"/>
    <property type="evidence" value="ECO:0007669"/>
    <property type="project" value="InterPro"/>
</dbReference>
<proteinExistence type="predicted"/>
<sequence length="244" mass="27884">MKSPATLMLPLLLLLIAGLCSPAPHHRQRDPHTQRSRKARYALQDEVNLVSYGLLQLGSTFKHYVDRLTVQVNDAVQKIQAQGSAYTRLEQETTQLKEAEQKLKEKTAELESSNMELRVESAKLGHRVEWLSEEEQVLKRKVHELEARLLNRSGELQSNDLAILKSFFDGQNKNISKLLQTVSDQNERLQQQSMKIQGLEEKVEATKARVNKFRRGSRERIARRYYPRTSGEVAVAENDSPAVP</sequence>
<keyword evidence="2" id="KW-0732">Signal</keyword>
<dbReference type="GO" id="GO:0019216">
    <property type="term" value="P:regulation of lipid metabolic process"/>
    <property type="evidence" value="ECO:0007669"/>
    <property type="project" value="InterPro"/>
</dbReference>
<evidence type="ECO:0000313" key="3">
    <source>
        <dbReference type="Proteomes" id="UP001318040"/>
    </source>
</evidence>
<reference evidence="4" key="1">
    <citation type="submission" date="2025-08" db="UniProtKB">
        <authorList>
            <consortium name="RefSeq"/>
        </authorList>
    </citation>
    <scope>IDENTIFICATION</scope>
    <source>
        <tissue evidence="4">Sperm</tissue>
    </source>
</reference>
<gene>
    <name evidence="4" type="primary">LOC116948841</name>
</gene>
<dbReference type="RefSeq" id="XP_032821896.1">
    <property type="nucleotide sequence ID" value="XM_032966005.1"/>
</dbReference>
<organism evidence="3 4">
    <name type="scientific">Petromyzon marinus</name>
    <name type="common">Sea lamprey</name>
    <dbReference type="NCBI Taxonomy" id="7757"/>
    <lineage>
        <taxon>Eukaryota</taxon>
        <taxon>Metazoa</taxon>
        <taxon>Chordata</taxon>
        <taxon>Craniata</taxon>
        <taxon>Vertebrata</taxon>
        <taxon>Cyclostomata</taxon>
        <taxon>Hyperoartia</taxon>
        <taxon>Petromyzontiformes</taxon>
        <taxon>Petromyzontidae</taxon>
        <taxon>Petromyzon</taxon>
    </lineage>
</organism>
<dbReference type="InterPro" id="IPR026614">
    <property type="entry name" value="ANGPTL8"/>
</dbReference>
<feature type="chain" id="PRO_5042619324" evidence="2">
    <location>
        <begin position="23"/>
        <end position="244"/>
    </location>
</feature>
<evidence type="ECO:0000256" key="2">
    <source>
        <dbReference type="SAM" id="SignalP"/>
    </source>
</evidence>
<dbReference type="PANTHER" id="PTHR21463">
    <property type="entry name" value="ANGIOPOIETIN-LIKE PROTEIN 8"/>
    <property type="match status" value="1"/>
</dbReference>
<keyword evidence="3" id="KW-1185">Reference proteome</keyword>
<name>A0AAJ7TRZ2_PETMA</name>
<protein>
    <submittedName>
        <fullName evidence="4">Angiopoietin-related protein 4-like</fullName>
    </submittedName>
</protein>
<accession>A0AAJ7TRZ2</accession>
<evidence type="ECO:0000313" key="4">
    <source>
        <dbReference type="RefSeq" id="XP_032821896.1"/>
    </source>
</evidence>
<dbReference type="PANTHER" id="PTHR21463:SF0">
    <property type="entry name" value="ANGIOPOIETIN-LIKE PROTEIN 8"/>
    <property type="match status" value="1"/>
</dbReference>
<feature type="coiled-coil region" evidence="1">
    <location>
        <begin position="86"/>
        <end position="148"/>
    </location>
</feature>